<protein>
    <submittedName>
        <fullName evidence="4">Site-specific integrase</fullName>
    </submittedName>
</protein>
<dbReference type="InterPro" id="IPR050090">
    <property type="entry name" value="Tyrosine_recombinase_XerCD"/>
</dbReference>
<dbReference type="GO" id="GO:0015074">
    <property type="term" value="P:DNA integration"/>
    <property type="evidence" value="ECO:0007669"/>
    <property type="project" value="InterPro"/>
</dbReference>
<feature type="compositionally biased region" description="Gly residues" evidence="2">
    <location>
        <begin position="202"/>
        <end position="221"/>
    </location>
</feature>
<dbReference type="SUPFAM" id="SSF56349">
    <property type="entry name" value="DNA breaking-rejoining enzymes"/>
    <property type="match status" value="1"/>
</dbReference>
<comment type="caution">
    <text evidence="4">The sequence shown here is derived from an EMBL/GenBank/DDBJ whole genome shotgun (WGS) entry which is preliminary data.</text>
</comment>
<dbReference type="GO" id="GO:0006310">
    <property type="term" value="P:DNA recombination"/>
    <property type="evidence" value="ECO:0007669"/>
    <property type="project" value="UniProtKB-KW"/>
</dbReference>
<dbReference type="OrthoDB" id="1822491at2"/>
<dbReference type="CDD" id="cd01189">
    <property type="entry name" value="INT_ICEBs1_C_like"/>
    <property type="match status" value="1"/>
</dbReference>
<dbReference type="Pfam" id="PF00589">
    <property type="entry name" value="Phage_integrase"/>
    <property type="match status" value="1"/>
</dbReference>
<dbReference type="InterPro" id="IPR011010">
    <property type="entry name" value="DNA_brk_join_enz"/>
</dbReference>
<evidence type="ECO:0000259" key="3">
    <source>
        <dbReference type="PROSITE" id="PS51898"/>
    </source>
</evidence>
<evidence type="ECO:0000256" key="1">
    <source>
        <dbReference type="ARBA" id="ARBA00023172"/>
    </source>
</evidence>
<keyword evidence="5" id="KW-1185">Reference proteome</keyword>
<dbReference type="InterPro" id="IPR013762">
    <property type="entry name" value="Integrase-like_cat_sf"/>
</dbReference>
<dbReference type="PROSITE" id="PS51898">
    <property type="entry name" value="TYR_RECOMBINASE"/>
    <property type="match status" value="1"/>
</dbReference>
<reference evidence="4 5" key="1">
    <citation type="submission" date="2019-01" db="EMBL/GenBank/DDBJ databases">
        <title>Lactibacter flavus gen. nov., sp. nov., a novel bacterium of the family Propionibacteriaceae isolated from raw milk and dairy products.</title>
        <authorList>
            <person name="Huptas C."/>
            <person name="Wenning M."/>
            <person name="Breitenwieser F."/>
            <person name="Doll E."/>
            <person name="Von Neubeck M."/>
            <person name="Busse H.-J."/>
            <person name="Scherer S."/>
        </authorList>
    </citation>
    <scope>NUCLEOTIDE SEQUENCE [LARGE SCALE GENOMIC DNA]</scope>
    <source>
        <strain evidence="4 5">DSM 22130</strain>
    </source>
</reference>
<keyword evidence="1" id="KW-0233">DNA recombination</keyword>
<evidence type="ECO:0000313" key="4">
    <source>
        <dbReference type="EMBL" id="TBT94901.1"/>
    </source>
</evidence>
<dbReference type="InterPro" id="IPR002104">
    <property type="entry name" value="Integrase_catalytic"/>
</dbReference>
<proteinExistence type="predicted"/>
<feature type="region of interest" description="Disordered" evidence="2">
    <location>
        <begin position="200"/>
        <end position="221"/>
    </location>
</feature>
<dbReference type="RefSeq" id="WP_131171990.1">
    <property type="nucleotide sequence ID" value="NZ_FXTL01000007.1"/>
</dbReference>
<feature type="domain" description="Tyr recombinase" evidence="3">
    <location>
        <begin position="1"/>
        <end position="184"/>
    </location>
</feature>
<dbReference type="EMBL" id="SDMR01000008">
    <property type="protein sequence ID" value="TBT94901.1"/>
    <property type="molecule type" value="Genomic_DNA"/>
</dbReference>
<sequence length="221" mass="23701">MLTLEEVGRLAEAIEPRYRLLVLLAVFGSLRWGELLGLRKSDFDLDAATVQVSRAVSEIGSKLSIKEPKTAAGVRRVSLPTSLVPAIREHFDTFAEAGPAGRVFVGPQSATPLRANFARVWKRALAGAGLSGYRVHDLRHTGNHLASMTGASTRELMGRMGHANLHAALVYQHRTADRDRAIAQGMDELAEAQLGTHWARYGHGGPGEVAGHGSGPGENAQ</sequence>
<name>A0A4V2JT56_PROTD</name>
<dbReference type="PANTHER" id="PTHR30349:SF64">
    <property type="entry name" value="PROPHAGE INTEGRASE INTD-RELATED"/>
    <property type="match status" value="1"/>
</dbReference>
<dbReference type="GO" id="GO:0003677">
    <property type="term" value="F:DNA binding"/>
    <property type="evidence" value="ECO:0007669"/>
    <property type="project" value="InterPro"/>
</dbReference>
<dbReference type="AlphaFoldDB" id="A0A4V2JT56"/>
<dbReference type="PANTHER" id="PTHR30349">
    <property type="entry name" value="PHAGE INTEGRASE-RELATED"/>
    <property type="match status" value="1"/>
</dbReference>
<dbReference type="Gene3D" id="1.10.443.10">
    <property type="entry name" value="Intergrase catalytic core"/>
    <property type="match status" value="1"/>
</dbReference>
<organism evidence="4 5">
    <name type="scientific">Propioniciclava tarda</name>
    <dbReference type="NCBI Taxonomy" id="433330"/>
    <lineage>
        <taxon>Bacteria</taxon>
        <taxon>Bacillati</taxon>
        <taxon>Actinomycetota</taxon>
        <taxon>Actinomycetes</taxon>
        <taxon>Propionibacteriales</taxon>
        <taxon>Propionibacteriaceae</taxon>
        <taxon>Propioniciclava</taxon>
    </lineage>
</organism>
<evidence type="ECO:0000256" key="2">
    <source>
        <dbReference type="SAM" id="MobiDB-lite"/>
    </source>
</evidence>
<accession>A0A4V2JT56</accession>
<evidence type="ECO:0000313" key="5">
    <source>
        <dbReference type="Proteomes" id="UP000291933"/>
    </source>
</evidence>
<gene>
    <name evidence="4" type="ORF">ET996_07745</name>
</gene>
<dbReference type="Proteomes" id="UP000291933">
    <property type="component" value="Unassembled WGS sequence"/>
</dbReference>